<keyword evidence="1" id="KW-0472">Membrane</keyword>
<dbReference type="EMBL" id="SNRW01001297">
    <property type="protein sequence ID" value="KAA6396962.1"/>
    <property type="molecule type" value="Genomic_DNA"/>
</dbReference>
<evidence type="ECO:0000256" key="1">
    <source>
        <dbReference type="SAM" id="Phobius"/>
    </source>
</evidence>
<protein>
    <submittedName>
        <fullName evidence="2">Uncharacterized protein</fullName>
    </submittedName>
</protein>
<reference evidence="2 3" key="1">
    <citation type="submission" date="2019-03" db="EMBL/GenBank/DDBJ databases">
        <title>Single cell metagenomics reveals metabolic interactions within the superorganism composed of flagellate Streblomastix strix and complex community of Bacteroidetes bacteria on its surface.</title>
        <authorList>
            <person name="Treitli S.C."/>
            <person name="Kolisko M."/>
            <person name="Husnik F."/>
            <person name="Keeling P."/>
            <person name="Hampl V."/>
        </authorList>
    </citation>
    <scope>NUCLEOTIDE SEQUENCE [LARGE SCALE GENOMIC DNA]</scope>
    <source>
        <strain evidence="2">ST1C</strain>
    </source>
</reference>
<comment type="caution">
    <text evidence="2">The sequence shown here is derived from an EMBL/GenBank/DDBJ whole genome shotgun (WGS) entry which is preliminary data.</text>
</comment>
<keyword evidence="1" id="KW-1133">Transmembrane helix</keyword>
<gene>
    <name evidence="2" type="ORF">EZS28_007510</name>
</gene>
<evidence type="ECO:0000313" key="2">
    <source>
        <dbReference type="EMBL" id="KAA6396962.1"/>
    </source>
</evidence>
<feature type="transmembrane region" description="Helical" evidence="1">
    <location>
        <begin position="12"/>
        <end position="34"/>
    </location>
</feature>
<organism evidence="2 3">
    <name type="scientific">Streblomastix strix</name>
    <dbReference type="NCBI Taxonomy" id="222440"/>
    <lineage>
        <taxon>Eukaryota</taxon>
        <taxon>Metamonada</taxon>
        <taxon>Preaxostyla</taxon>
        <taxon>Oxymonadida</taxon>
        <taxon>Streblomastigidae</taxon>
        <taxon>Streblomastix</taxon>
    </lineage>
</organism>
<name>A0A5J4WQV8_9EUKA</name>
<accession>A0A5J4WQV8</accession>
<proteinExistence type="predicted"/>
<dbReference type="AlphaFoldDB" id="A0A5J4WQV8"/>
<evidence type="ECO:0000313" key="3">
    <source>
        <dbReference type="Proteomes" id="UP000324800"/>
    </source>
</evidence>
<keyword evidence="1" id="KW-0812">Transmembrane</keyword>
<sequence length="116" mass="13185">MTLHYWDALHLQFYTIIALAAKALGHFSTMAVSLRQARAYCSALHDNLKGFLTNPLLQSLLRMLSLHVAAQRAIPMTQLELMEASFILEYMKGVFMVAQSYLFHPSRRGLQLMSIV</sequence>
<dbReference type="Proteomes" id="UP000324800">
    <property type="component" value="Unassembled WGS sequence"/>
</dbReference>